<dbReference type="EMBL" id="GG686856">
    <property type="protein sequence ID" value="EEQ97921.1"/>
    <property type="molecule type" value="Genomic_DNA"/>
</dbReference>
<dbReference type="RefSeq" id="XP_002765204.1">
    <property type="nucleotide sequence ID" value="XM_002765158.1"/>
</dbReference>
<keyword evidence="2" id="KW-1185">Reference proteome</keyword>
<evidence type="ECO:0000313" key="1">
    <source>
        <dbReference type="EMBL" id="EEQ97921.1"/>
    </source>
</evidence>
<dbReference type="InParanoid" id="C5LZC7"/>
<protein>
    <submittedName>
        <fullName evidence="1">Uncharacterized protein</fullName>
    </submittedName>
</protein>
<name>C5LZC7_PERM5</name>
<sequence>MSFCRSPSRQRCLLMHLRCYWHKPGKEVIKPRYTYFVDAECETGNGWKWLENYQTQMGKALATWKKIRRRTPWDGYSERSMKVRAASRKWHAMIIAKEKAKGGG</sequence>
<accession>C5LZC7</accession>
<dbReference type="AlphaFoldDB" id="C5LZC7"/>
<evidence type="ECO:0000313" key="2">
    <source>
        <dbReference type="Proteomes" id="UP000007800"/>
    </source>
</evidence>
<organism evidence="2">
    <name type="scientific">Perkinsus marinus (strain ATCC 50983 / TXsc)</name>
    <dbReference type="NCBI Taxonomy" id="423536"/>
    <lineage>
        <taxon>Eukaryota</taxon>
        <taxon>Sar</taxon>
        <taxon>Alveolata</taxon>
        <taxon>Perkinsozoa</taxon>
        <taxon>Perkinsea</taxon>
        <taxon>Perkinsida</taxon>
        <taxon>Perkinsidae</taxon>
        <taxon>Perkinsus</taxon>
    </lineage>
</organism>
<reference evidence="1 2" key="1">
    <citation type="submission" date="2008-07" db="EMBL/GenBank/DDBJ databases">
        <authorList>
            <person name="El-Sayed N."/>
            <person name="Caler E."/>
            <person name="Inman J."/>
            <person name="Amedeo P."/>
            <person name="Hass B."/>
            <person name="Wortman J."/>
        </authorList>
    </citation>
    <scope>NUCLEOTIDE SEQUENCE [LARGE SCALE GENOMIC DNA]</scope>
    <source>
        <strain evidence="2">ATCC 50983 / TXsc</strain>
    </source>
</reference>
<dbReference type="Proteomes" id="UP000007800">
    <property type="component" value="Unassembled WGS sequence"/>
</dbReference>
<proteinExistence type="predicted"/>
<gene>
    <name evidence="1" type="ORF">Pmar_PMAR025545</name>
</gene>
<dbReference type="GeneID" id="9037735"/>